<dbReference type="RefSeq" id="WP_110433873.1">
    <property type="nucleotide sequence ID" value="NZ_QGLR01000012.1"/>
</dbReference>
<comment type="caution">
    <text evidence="2">The sequence shown here is derived from an EMBL/GenBank/DDBJ whole genome shotgun (WGS) entry which is preliminary data.</text>
</comment>
<proteinExistence type="predicted"/>
<dbReference type="CDD" id="cd19958">
    <property type="entry name" value="pyocin_knob"/>
    <property type="match status" value="1"/>
</dbReference>
<evidence type="ECO:0000313" key="3">
    <source>
        <dbReference type="Proteomes" id="UP000247932"/>
    </source>
</evidence>
<organism evidence="2 3">
    <name type="scientific">Gilliamella apicola</name>
    <dbReference type="NCBI Taxonomy" id="1196095"/>
    <lineage>
        <taxon>Bacteria</taxon>
        <taxon>Pseudomonadati</taxon>
        <taxon>Pseudomonadota</taxon>
        <taxon>Gammaproteobacteria</taxon>
        <taxon>Orbales</taxon>
        <taxon>Orbaceae</taxon>
        <taxon>Gilliamella</taxon>
    </lineage>
</organism>
<evidence type="ECO:0000313" key="2">
    <source>
        <dbReference type="EMBL" id="PXZ06307.1"/>
    </source>
</evidence>
<dbReference type="OrthoDB" id="6452664at2"/>
<dbReference type="Pfam" id="PF08400">
    <property type="entry name" value="phage_tail_N"/>
    <property type="match status" value="1"/>
</dbReference>
<accession>A0A2V4EDA3</accession>
<evidence type="ECO:0000259" key="1">
    <source>
        <dbReference type="Pfam" id="PF08400"/>
    </source>
</evidence>
<dbReference type="InterPro" id="IPR013609">
    <property type="entry name" value="Stf-like_N"/>
</dbReference>
<reference evidence="2 3" key="1">
    <citation type="submission" date="2018-05" db="EMBL/GenBank/DDBJ databases">
        <title>Reference genomes for bee gut microbiota database.</title>
        <authorList>
            <person name="Ellegaard K.M."/>
        </authorList>
    </citation>
    <scope>NUCLEOTIDE SEQUENCE [LARGE SCALE GENOMIC DNA]</scope>
    <source>
        <strain evidence="2 3">ESL0182</strain>
    </source>
</reference>
<name>A0A2V4EDA3_9GAMM</name>
<sequence length="546" mass="59405">MAKISGILTDGAGQIINDCTIELYAKKTTSKVLTQTQTFQVSENGKYSMNVLPCEYEVSLIINGFPKKRLGKINIYSDSVDGTLNDYLINPEESDLTPEFLKQIFDARNEAIKSAIDSYTSAKKSADSANHANTSETNAKSSADAAKVSAAEAATSSQLASKSAITATDAASVATTSSDTAKIYADNANNSAKEANQSAINSANSAKSANTSEVNAKSSAVAAKNSADNAKEWASTIDPQTIMRYCGDLDNIPPNHLGALAKGIYYQKHDAKALVELGYPIQEAGSLIILPTLTEGNQSCVQIYTLYKSGRQFIRNYRGSTEGGFWENWVEQITTNNISADIARALPATKSVVNGVPTYSVGDHVVFKDAIGEFRLMPFRAGELPFGWYFRNGDNYLLSSPQGRALNGLSANYKRDHQITIKEIDGQQYINVPSAFAPDGRGFFERPANGTTRQVGSAEDDAIRNLYGEIHHIFHWKDTVPNGVFRKFRNDDGSGLNNRNYPVTCHVSDSDYPEQSVLFNASWFVPTAHENRPLNIALTPTIYLGV</sequence>
<dbReference type="AlphaFoldDB" id="A0A2V4EDA3"/>
<dbReference type="Proteomes" id="UP000247932">
    <property type="component" value="Unassembled WGS sequence"/>
</dbReference>
<protein>
    <recommendedName>
        <fullName evidence="1">Lambda-like tail fibre protein N-terminal domain-containing protein</fullName>
    </recommendedName>
</protein>
<gene>
    <name evidence="2" type="ORF">DKK70_10020</name>
</gene>
<dbReference type="EMBL" id="QGLR01000012">
    <property type="protein sequence ID" value="PXZ06307.1"/>
    <property type="molecule type" value="Genomic_DNA"/>
</dbReference>
<feature type="domain" description="Lambda-like tail fibre protein N-terminal" evidence="1">
    <location>
        <begin position="3"/>
        <end position="131"/>
    </location>
</feature>
<keyword evidence="3" id="KW-1185">Reference proteome</keyword>